<dbReference type="EMBL" id="JAWDJX010000030">
    <property type="protein sequence ID" value="KAK3050702.1"/>
    <property type="molecule type" value="Genomic_DNA"/>
</dbReference>
<evidence type="ECO:0000256" key="4">
    <source>
        <dbReference type="ARBA" id="ARBA00022989"/>
    </source>
</evidence>
<comment type="domain">
    <text evidence="11">The DHHC domain is required for palmitoyltransferase activity.</text>
</comment>
<comment type="subcellular location">
    <subcellularLocation>
        <location evidence="1">Membrane</location>
        <topology evidence="1">Multi-pass membrane protein</topology>
    </subcellularLocation>
</comment>
<feature type="region of interest" description="Disordered" evidence="12">
    <location>
        <begin position="259"/>
        <end position="312"/>
    </location>
</feature>
<proteinExistence type="inferred from homology"/>
<dbReference type="InterPro" id="IPR001594">
    <property type="entry name" value="Palmitoyltrfase_DHHC"/>
</dbReference>
<evidence type="ECO:0000256" key="7">
    <source>
        <dbReference type="ARBA" id="ARBA00023288"/>
    </source>
</evidence>
<evidence type="ECO:0000256" key="11">
    <source>
        <dbReference type="RuleBase" id="RU079119"/>
    </source>
</evidence>
<dbReference type="GO" id="GO:0005783">
    <property type="term" value="C:endoplasmic reticulum"/>
    <property type="evidence" value="ECO:0007669"/>
    <property type="project" value="TreeGrafter"/>
</dbReference>
<reference evidence="14" key="1">
    <citation type="submission" date="2023-04" db="EMBL/GenBank/DDBJ databases">
        <title>Black Yeasts Isolated from many extreme environments.</title>
        <authorList>
            <person name="Coleine C."/>
            <person name="Stajich J.E."/>
            <person name="Selbmann L."/>
        </authorList>
    </citation>
    <scope>NUCLEOTIDE SEQUENCE</scope>
    <source>
        <strain evidence="14">CCFEE 5312</strain>
    </source>
</reference>
<dbReference type="GO" id="GO:0016020">
    <property type="term" value="C:membrane"/>
    <property type="evidence" value="ECO:0007669"/>
    <property type="project" value="UniProtKB-SubCell"/>
</dbReference>
<feature type="region of interest" description="Disordered" evidence="12">
    <location>
        <begin position="416"/>
        <end position="485"/>
    </location>
</feature>
<evidence type="ECO:0000256" key="5">
    <source>
        <dbReference type="ARBA" id="ARBA00023136"/>
    </source>
</evidence>
<evidence type="ECO:0000256" key="8">
    <source>
        <dbReference type="ARBA" id="ARBA00023315"/>
    </source>
</evidence>
<gene>
    <name evidence="14" type="primary">pfa5</name>
    <name evidence="14" type="ORF">LTR09_008068</name>
</gene>
<evidence type="ECO:0000259" key="13">
    <source>
        <dbReference type="Pfam" id="PF01529"/>
    </source>
</evidence>
<dbReference type="EC" id="2.3.1.225" evidence="11"/>
<dbReference type="PROSITE" id="PS50216">
    <property type="entry name" value="DHHC"/>
    <property type="match status" value="1"/>
</dbReference>
<dbReference type="Proteomes" id="UP001271007">
    <property type="component" value="Unassembled WGS sequence"/>
</dbReference>
<keyword evidence="4 11" id="KW-1133">Transmembrane helix</keyword>
<dbReference type="InterPro" id="IPR039859">
    <property type="entry name" value="PFA4/ZDH16/20/ERF2-like"/>
</dbReference>
<organism evidence="14 15">
    <name type="scientific">Extremus antarcticus</name>
    <dbReference type="NCBI Taxonomy" id="702011"/>
    <lineage>
        <taxon>Eukaryota</taxon>
        <taxon>Fungi</taxon>
        <taxon>Dikarya</taxon>
        <taxon>Ascomycota</taxon>
        <taxon>Pezizomycotina</taxon>
        <taxon>Dothideomycetes</taxon>
        <taxon>Dothideomycetidae</taxon>
        <taxon>Mycosphaerellales</taxon>
        <taxon>Extremaceae</taxon>
        <taxon>Extremus</taxon>
    </lineage>
</organism>
<feature type="transmembrane region" description="Helical" evidence="11">
    <location>
        <begin position="18"/>
        <end position="41"/>
    </location>
</feature>
<dbReference type="PANTHER" id="PTHR22883">
    <property type="entry name" value="ZINC FINGER DHHC DOMAIN CONTAINING PROTEIN"/>
    <property type="match status" value="1"/>
</dbReference>
<comment type="similarity">
    <text evidence="9">Belongs to the DHHC palmitoyltransferase family. PFA5 subfamily.</text>
</comment>
<feature type="transmembrane region" description="Helical" evidence="11">
    <location>
        <begin position="53"/>
        <end position="73"/>
    </location>
</feature>
<feature type="transmembrane region" description="Helical" evidence="11">
    <location>
        <begin position="201"/>
        <end position="227"/>
    </location>
</feature>
<feature type="compositionally biased region" description="Polar residues" evidence="12">
    <location>
        <begin position="287"/>
        <end position="303"/>
    </location>
</feature>
<evidence type="ECO:0000256" key="6">
    <source>
        <dbReference type="ARBA" id="ARBA00023139"/>
    </source>
</evidence>
<evidence type="ECO:0000313" key="14">
    <source>
        <dbReference type="EMBL" id="KAK3050702.1"/>
    </source>
</evidence>
<sequence>MTAARNAVSVWTARVVPIFLALIVAYASYVITGPLAIQFLLNPPDGVPKRTALGLAFPIAYCFLLIPVAATWLRLLLVVWLHPGYTSLGAQRDEADLEPAPGLEEFWRLDVFACDSRGFPIWCPHCNNWKPDRTHHNQDVGRCTLKMDHFCPWVGGVVGERSYKFFVQFNFYSFLLSGYVLAVLAYFVAEGKESNDLKVHWLVALGLAGFFVFFTIGMVANSLWMAFRNVTTIENIDAYSRTTLLAVLLPPELQGKAFDGPPAPPQAHLRGDTSPSRSGDSELPLNSDLNDPSHSTYFTNLQTPRPPRRSSVLPFQERVWKGTVTYPVYLPTDRPPLPAAQPRTFAILETLPGMNPWDLGTSYSNFKAVFGDSLHDWLLPIRHSPCCDHSSLVSQYPLGPDFEELLIEAGLAPRPKHFYPREDGNPHDNRSSTASRKRRRKRRLDDGWQHGERPDGWSSEKEARRMRNDARRRMRGDPPAQSIYQ</sequence>
<keyword evidence="8 11" id="KW-0012">Acyltransferase</keyword>
<feature type="transmembrane region" description="Helical" evidence="11">
    <location>
        <begin position="171"/>
        <end position="189"/>
    </location>
</feature>
<dbReference type="PANTHER" id="PTHR22883:SF23">
    <property type="entry name" value="PALMITOYLTRANSFERASE ZDHHC6"/>
    <property type="match status" value="1"/>
</dbReference>
<evidence type="ECO:0000256" key="9">
    <source>
        <dbReference type="ARBA" id="ARBA00038298"/>
    </source>
</evidence>
<keyword evidence="5 11" id="KW-0472">Membrane</keyword>
<keyword evidence="3 11" id="KW-0812">Transmembrane</keyword>
<dbReference type="GO" id="GO:0019706">
    <property type="term" value="F:protein-cysteine S-palmitoyltransferase activity"/>
    <property type="evidence" value="ECO:0007669"/>
    <property type="project" value="UniProtKB-EC"/>
</dbReference>
<name>A0AAJ0G6H0_9PEZI</name>
<comment type="catalytic activity">
    <reaction evidence="10 11">
        <text>L-cysteinyl-[protein] + hexadecanoyl-CoA = S-hexadecanoyl-L-cysteinyl-[protein] + CoA</text>
        <dbReference type="Rhea" id="RHEA:36683"/>
        <dbReference type="Rhea" id="RHEA-COMP:10131"/>
        <dbReference type="Rhea" id="RHEA-COMP:11032"/>
        <dbReference type="ChEBI" id="CHEBI:29950"/>
        <dbReference type="ChEBI" id="CHEBI:57287"/>
        <dbReference type="ChEBI" id="CHEBI:57379"/>
        <dbReference type="ChEBI" id="CHEBI:74151"/>
        <dbReference type="EC" id="2.3.1.225"/>
    </reaction>
</comment>
<evidence type="ECO:0000256" key="12">
    <source>
        <dbReference type="SAM" id="MobiDB-lite"/>
    </source>
</evidence>
<keyword evidence="6" id="KW-0564">Palmitate</keyword>
<feature type="compositionally biased region" description="Basic and acidic residues" evidence="12">
    <location>
        <begin position="419"/>
        <end position="430"/>
    </location>
</feature>
<comment type="caution">
    <text evidence="14">The sequence shown here is derived from an EMBL/GenBank/DDBJ whole genome shotgun (WGS) entry which is preliminary data.</text>
</comment>
<dbReference type="Pfam" id="PF01529">
    <property type="entry name" value="DHHC"/>
    <property type="match status" value="1"/>
</dbReference>
<evidence type="ECO:0000256" key="10">
    <source>
        <dbReference type="ARBA" id="ARBA00048048"/>
    </source>
</evidence>
<keyword evidence="15" id="KW-1185">Reference proteome</keyword>
<dbReference type="GO" id="GO:0006612">
    <property type="term" value="P:protein targeting to membrane"/>
    <property type="evidence" value="ECO:0007669"/>
    <property type="project" value="TreeGrafter"/>
</dbReference>
<evidence type="ECO:0000313" key="15">
    <source>
        <dbReference type="Proteomes" id="UP001271007"/>
    </source>
</evidence>
<keyword evidence="7" id="KW-0449">Lipoprotein</keyword>
<evidence type="ECO:0000256" key="3">
    <source>
        <dbReference type="ARBA" id="ARBA00022692"/>
    </source>
</evidence>
<dbReference type="AlphaFoldDB" id="A0AAJ0G6H0"/>
<feature type="compositionally biased region" description="Basic and acidic residues" evidence="12">
    <location>
        <begin position="443"/>
        <end position="471"/>
    </location>
</feature>
<dbReference type="GO" id="GO:0005794">
    <property type="term" value="C:Golgi apparatus"/>
    <property type="evidence" value="ECO:0007669"/>
    <property type="project" value="TreeGrafter"/>
</dbReference>
<evidence type="ECO:0000256" key="2">
    <source>
        <dbReference type="ARBA" id="ARBA00022679"/>
    </source>
</evidence>
<keyword evidence="2 11" id="KW-0808">Transferase</keyword>
<evidence type="ECO:0000256" key="1">
    <source>
        <dbReference type="ARBA" id="ARBA00004141"/>
    </source>
</evidence>
<accession>A0AAJ0G6H0</accession>
<feature type="domain" description="Palmitoyltransferase DHHC" evidence="13">
    <location>
        <begin position="122"/>
        <end position="236"/>
    </location>
</feature>
<protein>
    <recommendedName>
        <fullName evidence="11">Palmitoyltransferase</fullName>
        <ecNumber evidence="11">2.3.1.225</ecNumber>
    </recommendedName>
</protein>